<evidence type="ECO:0000313" key="2">
    <source>
        <dbReference type="Proteomes" id="UP000256838"/>
    </source>
</evidence>
<proteinExistence type="predicted"/>
<dbReference type="Proteomes" id="UP000256838">
    <property type="component" value="Unassembled WGS sequence"/>
</dbReference>
<accession>A0A3D8K6Z1</accession>
<name>A0A3D8K6Z1_9BURK</name>
<evidence type="ECO:0000313" key="1">
    <source>
        <dbReference type="EMBL" id="RDV00833.1"/>
    </source>
</evidence>
<gene>
    <name evidence="1" type="ORF">DWV00_03575</name>
</gene>
<organism evidence="1 2">
    <name type="scientific">Trinickia dinghuensis</name>
    <dbReference type="NCBI Taxonomy" id="2291023"/>
    <lineage>
        <taxon>Bacteria</taxon>
        <taxon>Pseudomonadati</taxon>
        <taxon>Pseudomonadota</taxon>
        <taxon>Betaproteobacteria</taxon>
        <taxon>Burkholderiales</taxon>
        <taxon>Burkholderiaceae</taxon>
        <taxon>Trinickia</taxon>
    </lineage>
</organism>
<keyword evidence="2" id="KW-1185">Reference proteome</keyword>
<protein>
    <submittedName>
        <fullName evidence="1">Uncharacterized protein</fullName>
    </submittedName>
</protein>
<dbReference type="AlphaFoldDB" id="A0A3D8K6Z1"/>
<comment type="caution">
    <text evidence="1">The sequence shown here is derived from an EMBL/GenBank/DDBJ whole genome shotgun (WGS) entry which is preliminary data.</text>
</comment>
<reference evidence="1 2" key="1">
    <citation type="submission" date="2018-08" db="EMBL/GenBank/DDBJ databases">
        <title>Paraburkholderia sp. DHOM06 isolated from forest soil.</title>
        <authorList>
            <person name="Gao Z.-H."/>
            <person name="Qiu L.-H."/>
        </authorList>
    </citation>
    <scope>NUCLEOTIDE SEQUENCE [LARGE SCALE GENOMIC DNA]</scope>
    <source>
        <strain evidence="1 2">DHOM06</strain>
    </source>
</reference>
<dbReference type="EMBL" id="QRGA01000001">
    <property type="protein sequence ID" value="RDV00833.1"/>
    <property type="molecule type" value="Genomic_DNA"/>
</dbReference>
<sequence length="86" mass="9831">MQISQDCFVLRKHGNSISRLERGLLDFSPRKAKAIAEALEMSVTSGHEDPAPISHQRVHAEFGEKVRPFQTKYGLKRRRVRLKDSS</sequence>